<accession>A0A4Y1ZUM4</accession>
<name>A0A4Y1ZUM4_ARAVE</name>
<comment type="caution">
    <text evidence="2">The sequence shown here is derived from an EMBL/GenBank/DDBJ whole genome shotgun (WGS) entry which is preliminary data.</text>
</comment>
<dbReference type="Proteomes" id="UP000499080">
    <property type="component" value="Unassembled WGS sequence"/>
</dbReference>
<evidence type="ECO:0000256" key="1">
    <source>
        <dbReference type="SAM" id="MobiDB-lite"/>
    </source>
</evidence>
<gene>
    <name evidence="2" type="ORF">AVEN_4918_1</name>
</gene>
<feature type="region of interest" description="Disordered" evidence="1">
    <location>
        <begin position="79"/>
        <end position="105"/>
    </location>
</feature>
<sequence>SFQSWEKFKKKRCNSRHRGEETSEIPSRLEGLFWYPRLGWVPLLTWEPNPTEDTRIDPLISAVFPFLLTRSNKAYSLPPHRRPRWPSGKVSALGPEGSRFETRFH</sequence>
<reference evidence="2 3" key="1">
    <citation type="journal article" date="2019" name="Sci. Rep.">
        <title>Orb-weaving spider Araneus ventricosus genome elucidates the spidroin gene catalogue.</title>
        <authorList>
            <person name="Kono N."/>
            <person name="Nakamura H."/>
            <person name="Ohtoshi R."/>
            <person name="Moran D.A.P."/>
            <person name="Shinohara A."/>
            <person name="Yoshida Y."/>
            <person name="Fujiwara M."/>
            <person name="Mori M."/>
            <person name="Tomita M."/>
            <person name="Arakawa K."/>
        </authorList>
    </citation>
    <scope>NUCLEOTIDE SEQUENCE [LARGE SCALE GENOMIC DNA]</scope>
</reference>
<proteinExistence type="predicted"/>
<evidence type="ECO:0000313" key="3">
    <source>
        <dbReference type="Proteomes" id="UP000499080"/>
    </source>
</evidence>
<organism evidence="2 3">
    <name type="scientific">Araneus ventricosus</name>
    <name type="common">Orbweaver spider</name>
    <name type="synonym">Epeira ventricosa</name>
    <dbReference type="NCBI Taxonomy" id="182803"/>
    <lineage>
        <taxon>Eukaryota</taxon>
        <taxon>Metazoa</taxon>
        <taxon>Ecdysozoa</taxon>
        <taxon>Arthropoda</taxon>
        <taxon>Chelicerata</taxon>
        <taxon>Arachnida</taxon>
        <taxon>Araneae</taxon>
        <taxon>Araneomorphae</taxon>
        <taxon>Entelegynae</taxon>
        <taxon>Araneoidea</taxon>
        <taxon>Araneidae</taxon>
        <taxon>Araneus</taxon>
    </lineage>
</organism>
<dbReference type="AlphaFoldDB" id="A0A4Y1ZUM4"/>
<feature type="non-terminal residue" evidence="2">
    <location>
        <position position="1"/>
    </location>
</feature>
<evidence type="ECO:0000313" key="2">
    <source>
        <dbReference type="EMBL" id="GBL67784.1"/>
    </source>
</evidence>
<dbReference type="EMBL" id="BGPR01077878">
    <property type="protein sequence ID" value="GBL67784.1"/>
    <property type="molecule type" value="Genomic_DNA"/>
</dbReference>
<keyword evidence="3" id="KW-1185">Reference proteome</keyword>
<feature type="region of interest" description="Disordered" evidence="1">
    <location>
        <begin position="1"/>
        <end position="24"/>
    </location>
</feature>
<protein>
    <submittedName>
        <fullName evidence="2">Uncharacterized protein</fullName>
    </submittedName>
</protein>